<keyword evidence="2" id="KW-0472">Membrane</keyword>
<feature type="compositionally biased region" description="Acidic residues" evidence="1">
    <location>
        <begin position="464"/>
        <end position="473"/>
    </location>
</feature>
<feature type="region of interest" description="Disordered" evidence="1">
    <location>
        <begin position="270"/>
        <end position="946"/>
    </location>
</feature>
<evidence type="ECO:0000256" key="1">
    <source>
        <dbReference type="SAM" id="MobiDB-lite"/>
    </source>
</evidence>
<dbReference type="OrthoDB" id="3230534at2759"/>
<feature type="compositionally biased region" description="Polar residues" evidence="1">
    <location>
        <begin position="368"/>
        <end position="381"/>
    </location>
</feature>
<dbReference type="OMA" id="HIAIDAY"/>
<dbReference type="EMBL" id="FUEG01000001">
    <property type="protein sequence ID" value="SJK97274.1"/>
    <property type="molecule type" value="Genomic_DNA"/>
</dbReference>
<feature type="region of interest" description="Disordered" evidence="1">
    <location>
        <begin position="1"/>
        <end position="52"/>
    </location>
</feature>
<dbReference type="AlphaFoldDB" id="A0A284QLD3"/>
<feature type="compositionally biased region" description="Polar residues" evidence="1">
    <location>
        <begin position="483"/>
        <end position="495"/>
    </location>
</feature>
<feature type="compositionally biased region" description="Polar residues" evidence="1">
    <location>
        <begin position="843"/>
        <end position="856"/>
    </location>
</feature>
<feature type="compositionally biased region" description="Basic and acidic residues" evidence="1">
    <location>
        <begin position="391"/>
        <end position="414"/>
    </location>
</feature>
<keyword evidence="2" id="KW-0812">Transmembrane</keyword>
<proteinExistence type="predicted"/>
<sequence>MNSPSALPPPPLPRLRVSRTPRTNFDSPHSGSSRLSDPIASNSVELNVDDEPSRNLLSSMSFSMMDASATLPEATAADRLRAVMARLPSSSPSDATPTPPSPSERESDFDQPHFGSSTASIAQESIRSIFSRARRDPGDTPQKDNRPRRNSFDVTEVEAKPRAQKVKQERAGNIGRRQSMSDEEIERHSHRSDLSDDDVFSVHSKTPRAFGSLRDSANDSIDTQAMVNDLGNSQATPPAATSTPQHSLQMSLNSYLQAQSNLLDNDSEMQRGLQGFDSDGGESPNVPFSTASRKKQMDPQGTIRPRPADRSKAHSGTSRSLADLKDSQSFSTPKPDPRKARASHLSSRSTDLLHKNSVHSFPKPTGHSGLTRQDSMNSVNSFDDGATSEGSHTDHQERMAELKSEHSDSLERQWNKPHPRTPSILSQSSADAIRLSRSGGGHQRHNSFSNSRSASPASSRTSADEELEQEVPAEVDHERERNWNSPHPTWYNQPTHHSHSSRANSPMPPSPVISPSSHSPYKGVRPRVDSKVSARGTPSPALKVPDSPSRSRVKPTSHSSRSNSPSLPDSTAPRSTSSRYSHSNASISPTHGNINEDRPRSRSTTSKPTPSDTSQRTKFASRPPPSPSPSTPSPIKHKSPGHSRSSGYSKGKARTVDRDKPVSSQTAERSNAYDGQSTDTDGEDLPQESTPTLKTTSLVQSQAEERRSPSPQLWSQTIQDEPRSYRPTDPPDTPPPSSPLSQPSTPPTPPSSEPLFAAHHRRSSFSQLEYHTISPPKGLPELPGPPSSGSEDEQDTEPVGQVTLLKTPRPPGAWAHTPAPRLARANSLPVDEESLQDGGPASPENSTPLARTTSLPPQTPAPPGGWLMTPKKSVRFDPPPAESDQSGADITPNSSAGFYDEPTRNEQRSSRITKENGILKPSSVLNIDNNMPDIPPTPVSPSKSRRMPTVNFVDEYGQEQKPDKSHSSPRNRSAVRIVDAMGREVDDGTVSLEGPLTRTEAVTHMRQGLSQIAQDLEDVCQSSSDIDMTRLAELEQASRASRNKREDLARKLHHADEDVRRKVVSLRESMNKSKALIPAAVGRRCPSLSWIALAIIVQLVVVLIMYLISVSHARHLFLTTYYDPFYAELHMYTTKPDYTINWLSSADSPPMSQGGDRFITRVLNMFADWRDTGEQNALWPPT</sequence>
<feature type="compositionally biased region" description="Polar residues" evidence="1">
    <location>
        <begin position="572"/>
        <end position="593"/>
    </location>
</feature>
<feature type="compositionally biased region" description="Polar residues" evidence="1">
    <location>
        <begin position="114"/>
        <end position="128"/>
    </location>
</feature>
<feature type="compositionally biased region" description="Pro residues" evidence="1">
    <location>
        <begin position="622"/>
        <end position="632"/>
    </location>
</feature>
<keyword evidence="4" id="KW-1185">Reference proteome</keyword>
<reference evidence="4" key="1">
    <citation type="journal article" date="2017" name="Nat. Ecol. Evol.">
        <title>Genome expansion and lineage-specific genetic innovations in the forest pathogenic fungi Armillaria.</title>
        <authorList>
            <person name="Sipos G."/>
            <person name="Prasanna A.N."/>
            <person name="Walter M.C."/>
            <person name="O'Connor E."/>
            <person name="Balint B."/>
            <person name="Krizsan K."/>
            <person name="Kiss B."/>
            <person name="Hess J."/>
            <person name="Varga T."/>
            <person name="Slot J."/>
            <person name="Riley R."/>
            <person name="Boka B."/>
            <person name="Rigling D."/>
            <person name="Barry K."/>
            <person name="Lee J."/>
            <person name="Mihaltcheva S."/>
            <person name="LaButti K."/>
            <person name="Lipzen A."/>
            <person name="Waldron R."/>
            <person name="Moloney N.M."/>
            <person name="Sperisen C."/>
            <person name="Kredics L."/>
            <person name="Vagvoelgyi C."/>
            <person name="Patrignani A."/>
            <person name="Fitzpatrick D."/>
            <person name="Nagy I."/>
            <person name="Doyle S."/>
            <person name="Anderson J.B."/>
            <person name="Grigoriev I.V."/>
            <person name="Gueldener U."/>
            <person name="Muensterkoetter M."/>
            <person name="Nagy L.G."/>
        </authorList>
    </citation>
    <scope>NUCLEOTIDE SEQUENCE [LARGE SCALE GENOMIC DNA]</scope>
    <source>
        <strain evidence="4">C18/9</strain>
    </source>
</reference>
<evidence type="ECO:0000313" key="4">
    <source>
        <dbReference type="Proteomes" id="UP000219338"/>
    </source>
</evidence>
<feature type="compositionally biased region" description="Polar residues" evidence="1">
    <location>
        <begin position="709"/>
        <end position="719"/>
    </location>
</feature>
<feature type="compositionally biased region" description="Polar residues" evidence="1">
    <location>
        <begin position="662"/>
        <end position="679"/>
    </location>
</feature>
<feature type="compositionally biased region" description="Polar residues" evidence="1">
    <location>
        <begin position="23"/>
        <end position="45"/>
    </location>
</feature>
<keyword evidence="2" id="KW-1133">Transmembrane helix</keyword>
<feature type="compositionally biased region" description="Low complexity" evidence="1">
    <location>
        <begin position="556"/>
        <end position="570"/>
    </location>
</feature>
<protein>
    <submittedName>
        <fullName evidence="3">Uncharacterized protein</fullName>
    </submittedName>
</protein>
<evidence type="ECO:0000313" key="3">
    <source>
        <dbReference type="EMBL" id="SJK97274.1"/>
    </source>
</evidence>
<evidence type="ECO:0000256" key="2">
    <source>
        <dbReference type="SAM" id="Phobius"/>
    </source>
</evidence>
<organism evidence="3 4">
    <name type="scientific">Armillaria ostoyae</name>
    <name type="common">Armillaria root rot fungus</name>
    <dbReference type="NCBI Taxonomy" id="47428"/>
    <lineage>
        <taxon>Eukaryota</taxon>
        <taxon>Fungi</taxon>
        <taxon>Dikarya</taxon>
        <taxon>Basidiomycota</taxon>
        <taxon>Agaricomycotina</taxon>
        <taxon>Agaricomycetes</taxon>
        <taxon>Agaricomycetidae</taxon>
        <taxon>Agaricales</taxon>
        <taxon>Marasmiineae</taxon>
        <taxon>Physalacriaceae</taxon>
        <taxon>Armillaria</taxon>
    </lineage>
</organism>
<feature type="compositionally biased region" description="Basic and acidic residues" evidence="1">
    <location>
        <begin position="185"/>
        <end position="194"/>
    </location>
</feature>
<feature type="transmembrane region" description="Helical" evidence="2">
    <location>
        <begin position="1088"/>
        <end position="1108"/>
    </location>
</feature>
<feature type="compositionally biased region" description="Low complexity" evidence="1">
    <location>
        <begin position="602"/>
        <end position="614"/>
    </location>
</feature>
<feature type="compositionally biased region" description="Pro residues" evidence="1">
    <location>
        <begin position="1"/>
        <end position="13"/>
    </location>
</feature>
<feature type="compositionally biased region" description="Basic and acidic residues" evidence="1">
    <location>
        <begin position="901"/>
        <end position="914"/>
    </location>
</feature>
<feature type="compositionally biased region" description="Low complexity" evidence="1">
    <location>
        <begin position="446"/>
        <end position="461"/>
    </location>
</feature>
<feature type="compositionally biased region" description="Polar residues" evidence="1">
    <location>
        <begin position="218"/>
        <end position="248"/>
    </location>
</feature>
<feature type="compositionally biased region" description="Basic and acidic residues" evidence="1">
    <location>
        <begin position="133"/>
        <end position="170"/>
    </location>
</feature>
<name>A0A284QLD3_ARMOS</name>
<feature type="compositionally biased region" description="Pro residues" evidence="1">
    <location>
        <begin position="728"/>
        <end position="752"/>
    </location>
</feature>
<dbReference type="Proteomes" id="UP000219338">
    <property type="component" value="Unassembled WGS sequence"/>
</dbReference>
<feature type="compositionally biased region" description="Polar residues" evidence="1">
    <location>
        <begin position="687"/>
        <end position="702"/>
    </location>
</feature>
<accession>A0A284QLD3</accession>
<gene>
    <name evidence="3" type="ORF">ARMOST_00525</name>
</gene>
<feature type="region of interest" description="Disordered" evidence="1">
    <location>
        <begin position="79"/>
        <end position="248"/>
    </location>
</feature>
<feature type="compositionally biased region" description="Polar residues" evidence="1">
    <location>
        <begin position="883"/>
        <end position="896"/>
    </location>
</feature>
<dbReference type="STRING" id="47428.A0A284QLD3"/>